<dbReference type="Gene3D" id="1.10.630.10">
    <property type="entry name" value="Cytochrome P450"/>
    <property type="match status" value="1"/>
</dbReference>
<evidence type="ECO:0000256" key="5">
    <source>
        <dbReference type="ARBA" id="ARBA00023004"/>
    </source>
</evidence>
<keyword evidence="3 7" id="KW-0479">Metal-binding</keyword>
<dbReference type="InterPro" id="IPR017972">
    <property type="entry name" value="Cyt_P450_CS"/>
</dbReference>
<dbReference type="GO" id="GO:0020037">
    <property type="term" value="F:heme binding"/>
    <property type="evidence" value="ECO:0007669"/>
    <property type="project" value="InterPro"/>
</dbReference>
<evidence type="ECO:0000256" key="4">
    <source>
        <dbReference type="ARBA" id="ARBA00023002"/>
    </source>
</evidence>
<reference evidence="9 10" key="1">
    <citation type="journal article" date="2005" name="Int. J. Syst. Evol. Microbiol.">
        <title>Bacillus litoralis sp. nov., isolated from a tidal flat of the Yellow Sea in Korea.</title>
        <authorList>
            <person name="Yoon J.H."/>
            <person name="Oh T.K."/>
        </authorList>
    </citation>
    <scope>NUCLEOTIDE SEQUENCE [LARGE SCALE GENOMIC DNA]</scope>
    <source>
        <strain evidence="9 10">SW-211</strain>
    </source>
</reference>
<comment type="similarity">
    <text evidence="1 8">Belongs to the cytochrome P450 family.</text>
</comment>
<accession>A0A5C6W0N3</accession>
<keyword evidence="2 7" id="KW-0349">Heme</keyword>
<comment type="caution">
    <text evidence="9">The sequence shown here is derived from an EMBL/GenBank/DDBJ whole genome shotgun (WGS) entry which is preliminary data.</text>
</comment>
<dbReference type="InterPro" id="IPR002401">
    <property type="entry name" value="Cyt_P450_E_grp-I"/>
</dbReference>
<dbReference type="OrthoDB" id="9789468at2"/>
<keyword evidence="6 8" id="KW-0503">Monooxygenase</keyword>
<comment type="cofactor">
    <cofactor evidence="7">
        <name>heme</name>
        <dbReference type="ChEBI" id="CHEBI:30413"/>
    </cofactor>
</comment>
<dbReference type="InterPro" id="IPR050196">
    <property type="entry name" value="Cytochrome_P450_Monoox"/>
</dbReference>
<organism evidence="9 10">
    <name type="scientific">Metabacillus litoralis</name>
    <dbReference type="NCBI Taxonomy" id="152268"/>
    <lineage>
        <taxon>Bacteria</taxon>
        <taxon>Bacillati</taxon>
        <taxon>Bacillota</taxon>
        <taxon>Bacilli</taxon>
        <taxon>Bacillales</taxon>
        <taxon>Bacillaceae</taxon>
        <taxon>Metabacillus</taxon>
    </lineage>
</organism>
<dbReference type="SUPFAM" id="SSF48264">
    <property type="entry name" value="Cytochrome P450"/>
    <property type="match status" value="1"/>
</dbReference>
<evidence type="ECO:0000313" key="9">
    <source>
        <dbReference type="EMBL" id="TXC89325.1"/>
    </source>
</evidence>
<dbReference type="GO" id="GO:0016705">
    <property type="term" value="F:oxidoreductase activity, acting on paired donors, with incorporation or reduction of molecular oxygen"/>
    <property type="evidence" value="ECO:0007669"/>
    <property type="project" value="InterPro"/>
</dbReference>
<dbReference type="Proteomes" id="UP000321363">
    <property type="component" value="Unassembled WGS sequence"/>
</dbReference>
<evidence type="ECO:0000256" key="3">
    <source>
        <dbReference type="ARBA" id="ARBA00022723"/>
    </source>
</evidence>
<keyword evidence="10" id="KW-1185">Reference proteome</keyword>
<evidence type="ECO:0000256" key="1">
    <source>
        <dbReference type="ARBA" id="ARBA00010617"/>
    </source>
</evidence>
<dbReference type="InterPro" id="IPR001128">
    <property type="entry name" value="Cyt_P450"/>
</dbReference>
<evidence type="ECO:0000256" key="6">
    <source>
        <dbReference type="ARBA" id="ARBA00023033"/>
    </source>
</evidence>
<feature type="binding site" description="axial binding residue" evidence="7">
    <location>
        <position position="387"/>
    </location>
    <ligand>
        <name>heme</name>
        <dbReference type="ChEBI" id="CHEBI:30413"/>
    </ligand>
    <ligandPart>
        <name>Fe</name>
        <dbReference type="ChEBI" id="CHEBI:18248"/>
    </ligandPart>
</feature>
<dbReference type="InterPro" id="IPR036396">
    <property type="entry name" value="Cyt_P450_sf"/>
</dbReference>
<keyword evidence="5 7" id="KW-0408">Iron</keyword>
<protein>
    <submittedName>
        <fullName evidence="9">Cytochrome P450</fullName>
    </submittedName>
</protein>
<dbReference type="PANTHER" id="PTHR24291">
    <property type="entry name" value="CYTOCHROME P450 FAMILY 4"/>
    <property type="match status" value="1"/>
</dbReference>
<name>A0A5C6W0N3_9BACI</name>
<dbReference type="PRINTS" id="PR00463">
    <property type="entry name" value="EP450I"/>
</dbReference>
<sequence>MSRVKDVTTSRMQNYLDFRNDPLAFFMKMQNGGEVVSLRTGLQPSFIVNSPDFVREILVAKDASFKKGRTDKVLRRTIHNGLLTAEKHDHKRQKSYYQPIFYKERLNSYAKTIVEETKSLVTSLQDVEYCKLNDEMMQLTLAIIARVMFATNVEENKKQLADAVSDTIEQTAQTLFTPIIVPLAIPTKGNKIHKKAINKLEDMIYCILHDAKQHPDQYKMTMVGMLLDTQNDTGSAIDDEEIRDQMMTMLLAGHETSANLLTWIFYALNQNPDVEQKLYEEIKMIDLEQSPFELYSKLNYTQLVIKEALRMYPPAWLIYRESEEAVELLGETFKAGSTFMICSYAIHRNEKVFPEPEKFKPERFADKKGEDVPKFAYLPFGGGSRSCIGSKFAIMETTLILAILVKEYKFKVEQETVTPDPLVSLRIKEGLKVKVEKR</sequence>
<evidence type="ECO:0000256" key="2">
    <source>
        <dbReference type="ARBA" id="ARBA00022617"/>
    </source>
</evidence>
<dbReference type="Pfam" id="PF00067">
    <property type="entry name" value="p450"/>
    <property type="match status" value="1"/>
</dbReference>
<dbReference type="EMBL" id="VOQF01000012">
    <property type="protein sequence ID" value="TXC89325.1"/>
    <property type="molecule type" value="Genomic_DNA"/>
</dbReference>
<proteinExistence type="inferred from homology"/>
<dbReference type="RefSeq" id="WP_146949991.1">
    <property type="nucleotide sequence ID" value="NZ_VOQF01000012.1"/>
</dbReference>
<dbReference type="PROSITE" id="PS00086">
    <property type="entry name" value="CYTOCHROME_P450"/>
    <property type="match status" value="1"/>
</dbReference>
<gene>
    <name evidence="9" type="ORF">FS935_17780</name>
</gene>
<dbReference type="GO" id="GO:0004497">
    <property type="term" value="F:monooxygenase activity"/>
    <property type="evidence" value="ECO:0007669"/>
    <property type="project" value="UniProtKB-KW"/>
</dbReference>
<keyword evidence="4 8" id="KW-0560">Oxidoreductase</keyword>
<dbReference type="AlphaFoldDB" id="A0A5C6W0N3"/>
<dbReference type="PRINTS" id="PR00385">
    <property type="entry name" value="P450"/>
</dbReference>
<evidence type="ECO:0000256" key="8">
    <source>
        <dbReference type="RuleBase" id="RU000461"/>
    </source>
</evidence>
<dbReference type="GO" id="GO:0005506">
    <property type="term" value="F:iron ion binding"/>
    <property type="evidence" value="ECO:0007669"/>
    <property type="project" value="InterPro"/>
</dbReference>
<evidence type="ECO:0000256" key="7">
    <source>
        <dbReference type="PIRSR" id="PIRSR602401-1"/>
    </source>
</evidence>
<dbReference type="PANTHER" id="PTHR24291:SF50">
    <property type="entry name" value="BIFUNCTIONAL ALBAFLAVENONE MONOOXYGENASE_TERPENE SYNTHASE"/>
    <property type="match status" value="1"/>
</dbReference>
<evidence type="ECO:0000313" key="10">
    <source>
        <dbReference type="Proteomes" id="UP000321363"/>
    </source>
</evidence>